<feature type="region of interest" description="Disordered" evidence="17">
    <location>
        <begin position="561"/>
        <end position="594"/>
    </location>
</feature>
<feature type="compositionally biased region" description="Low complexity" evidence="17">
    <location>
        <begin position="33"/>
        <end position="42"/>
    </location>
</feature>
<keyword evidence="8" id="KW-0132">Cell division</keyword>
<keyword evidence="15" id="KW-0131">Cell cycle</keyword>
<keyword evidence="13" id="KW-0206">Cytoskeleton</keyword>
<evidence type="ECO:0000256" key="15">
    <source>
        <dbReference type="ARBA" id="ARBA00023306"/>
    </source>
</evidence>
<reference evidence="18" key="1">
    <citation type="submission" date="2023-02" db="EMBL/GenBank/DDBJ databases">
        <authorList>
            <person name="Palmer J.M."/>
        </authorList>
    </citation>
    <scope>NUCLEOTIDE SEQUENCE</scope>
    <source>
        <strain evidence="18">FW57</strain>
    </source>
</reference>
<feature type="compositionally biased region" description="Basic residues" evidence="17">
    <location>
        <begin position="211"/>
        <end position="228"/>
    </location>
</feature>
<dbReference type="AlphaFoldDB" id="A0AAD4EUT6"/>
<feature type="compositionally biased region" description="Polar residues" evidence="17">
    <location>
        <begin position="433"/>
        <end position="448"/>
    </location>
</feature>
<dbReference type="EMBL" id="JAHCVI010000003">
    <property type="protein sequence ID" value="KAG7288013.1"/>
    <property type="molecule type" value="Genomic_DNA"/>
</dbReference>
<feature type="compositionally biased region" description="Polar residues" evidence="17">
    <location>
        <begin position="259"/>
        <end position="271"/>
    </location>
</feature>
<evidence type="ECO:0000256" key="9">
    <source>
        <dbReference type="ARBA" id="ARBA00022701"/>
    </source>
</evidence>
<feature type="region of interest" description="Disordered" evidence="17">
    <location>
        <begin position="1"/>
        <end position="54"/>
    </location>
</feature>
<feature type="compositionally biased region" description="Polar residues" evidence="17">
    <location>
        <begin position="367"/>
        <end position="379"/>
    </location>
</feature>
<accession>A0AAD4EUT6</accession>
<evidence type="ECO:0000256" key="6">
    <source>
        <dbReference type="ARBA" id="ARBA00022454"/>
    </source>
</evidence>
<proteinExistence type="inferred from homology"/>
<evidence type="ECO:0000256" key="1">
    <source>
        <dbReference type="ARBA" id="ARBA00004123"/>
    </source>
</evidence>
<dbReference type="GO" id="GO:0072686">
    <property type="term" value="C:mitotic spindle"/>
    <property type="evidence" value="ECO:0007669"/>
    <property type="project" value="InterPro"/>
</dbReference>
<feature type="compositionally biased region" description="Acidic residues" evidence="17">
    <location>
        <begin position="234"/>
        <end position="257"/>
    </location>
</feature>
<comment type="similarity">
    <text evidence="4">Belongs to the DASH complex ASK1 family.</text>
</comment>
<dbReference type="InterPro" id="IPR013964">
    <property type="entry name" value="DASH_Ask1"/>
</dbReference>
<dbReference type="GO" id="GO:0044732">
    <property type="term" value="C:mitotic spindle pole body"/>
    <property type="evidence" value="ECO:0007669"/>
    <property type="project" value="TreeGrafter"/>
</dbReference>
<evidence type="ECO:0000256" key="4">
    <source>
        <dbReference type="ARBA" id="ARBA00010731"/>
    </source>
</evidence>
<evidence type="ECO:0000256" key="7">
    <source>
        <dbReference type="ARBA" id="ARBA00022490"/>
    </source>
</evidence>
<keyword evidence="11" id="KW-0159">Chromosome partition</keyword>
<feature type="compositionally biased region" description="Basic and acidic residues" evidence="17">
    <location>
        <begin position="561"/>
        <end position="570"/>
    </location>
</feature>
<keyword evidence="6" id="KW-0158">Chromosome</keyword>
<feature type="region of interest" description="Disordered" evidence="17">
    <location>
        <begin position="157"/>
        <end position="281"/>
    </location>
</feature>
<keyword evidence="9" id="KW-0493">Microtubule</keyword>
<feature type="region of interest" description="Disordered" evidence="17">
    <location>
        <begin position="367"/>
        <end position="476"/>
    </location>
</feature>
<dbReference type="GO" id="GO:0042729">
    <property type="term" value="C:DASH complex"/>
    <property type="evidence" value="ECO:0007669"/>
    <property type="project" value="InterPro"/>
</dbReference>
<keyword evidence="7" id="KW-0963">Cytoplasm</keyword>
<evidence type="ECO:0000256" key="16">
    <source>
        <dbReference type="ARBA" id="ARBA00023328"/>
    </source>
</evidence>
<dbReference type="PANTHER" id="PTHR28200">
    <property type="entry name" value="DASH COMPLEX SUBUNIT ASK1"/>
    <property type="match status" value="1"/>
</dbReference>
<dbReference type="GO" id="GO:0008608">
    <property type="term" value="P:attachment of spindle microtubules to kinetochore"/>
    <property type="evidence" value="ECO:0007669"/>
    <property type="project" value="InterPro"/>
</dbReference>
<organism evidence="18 19">
    <name type="scientific">Staphylotrichum longicolle</name>
    <dbReference type="NCBI Taxonomy" id="669026"/>
    <lineage>
        <taxon>Eukaryota</taxon>
        <taxon>Fungi</taxon>
        <taxon>Dikarya</taxon>
        <taxon>Ascomycota</taxon>
        <taxon>Pezizomycotina</taxon>
        <taxon>Sordariomycetes</taxon>
        <taxon>Sordariomycetidae</taxon>
        <taxon>Sordariales</taxon>
        <taxon>Chaetomiaceae</taxon>
        <taxon>Staphylotrichum</taxon>
    </lineage>
</organism>
<keyword evidence="16" id="KW-0137">Centromere</keyword>
<dbReference type="GO" id="GO:0005874">
    <property type="term" value="C:microtubule"/>
    <property type="evidence" value="ECO:0007669"/>
    <property type="project" value="UniProtKB-KW"/>
</dbReference>
<dbReference type="GO" id="GO:0006355">
    <property type="term" value="P:regulation of DNA-templated transcription"/>
    <property type="evidence" value="ECO:0007669"/>
    <property type="project" value="InterPro"/>
</dbReference>
<feature type="compositionally biased region" description="Polar residues" evidence="17">
    <location>
        <begin position="393"/>
        <end position="402"/>
    </location>
</feature>
<sequence length="734" mass="80709">MPPKKKGGRASTQAGATPSSATPRDDDAMDVDTPAQTPTAAGPQPPKPVTDPWTDDQVASLFKGVIRWKPAGMHKHFRILAISEHLRNHGFDPDAWPHTRVPGIWAKLGEFYNLEAIDERENNMDPPDEEGQPRRYHDFSLPWDDYGDLILERARADPSEAPTSPPQWDPDAPPGDSRKRKRGAADTHSRTRSSTVEDTEDETPAASPTRKPSRGARATKRTSSRGRKVKEESSSEEESGEEEESEEEDEEEEEEETGTPASTRTETSPNMSRPGPSAPRNLTLTEELEKLEQSITLTLQEIDHNFSKAHRIVTTSILPLVEQYGEHSRTVWEATKFWKQFFEASANVSLSGYEDLAGSEDNTAITAEESTVHNETTADYTPRPRSAGEHDTTINADQSSSMYHGHEDQQDESLLADNDGDLTGSTPRPPATKTLSLRPQFANLSSPYESLKREYDNKNAGGRGSRTPGAADEEEEDTELLFQQHTARLPDMSMTPRASLDASGLPLDDNDDDDLNFGKAKNKDPLLHRMLDKNYRIAATPHKGAGGTGISPIKWKVDKLSTPAKGKEKQQQQQQQQQTRPIWEDSPTSSPEMAVPQLRSAAFMSPVRAAYKGKAKAAATAPRTPGVSVQTPATGRKTKDVFAAAAKQPGTGVSARYDDEITWDSDSDGFGGMSPPKTIQFALPPSKLLQTPAREASKRIVDNILLTAGEDLEDPSEYSPTVVKMNQDILDDTF</sequence>
<dbReference type="GO" id="GO:0043189">
    <property type="term" value="C:H4/H2A histone acetyltransferase complex"/>
    <property type="evidence" value="ECO:0007669"/>
    <property type="project" value="InterPro"/>
</dbReference>
<evidence type="ECO:0000256" key="3">
    <source>
        <dbReference type="ARBA" id="ARBA00004629"/>
    </source>
</evidence>
<feature type="compositionally biased region" description="Polar residues" evidence="17">
    <location>
        <begin position="10"/>
        <end position="22"/>
    </location>
</feature>
<protein>
    <recommendedName>
        <fullName evidence="5">DASH complex subunit ASK1</fullName>
    </recommendedName>
</protein>
<evidence type="ECO:0000313" key="19">
    <source>
        <dbReference type="Proteomes" id="UP001197093"/>
    </source>
</evidence>
<evidence type="ECO:0000256" key="14">
    <source>
        <dbReference type="ARBA" id="ARBA00023242"/>
    </source>
</evidence>
<dbReference type="PANTHER" id="PTHR28200:SF1">
    <property type="entry name" value="DASH COMPLEX SUBUNIT ASK1"/>
    <property type="match status" value="1"/>
</dbReference>
<dbReference type="Pfam" id="PF07904">
    <property type="entry name" value="Eaf7"/>
    <property type="match status" value="1"/>
</dbReference>
<evidence type="ECO:0000313" key="18">
    <source>
        <dbReference type="EMBL" id="KAG7288013.1"/>
    </source>
</evidence>
<name>A0AAD4EUT6_9PEZI</name>
<evidence type="ECO:0000256" key="2">
    <source>
        <dbReference type="ARBA" id="ARBA00004186"/>
    </source>
</evidence>
<comment type="subcellular location">
    <subcellularLocation>
        <location evidence="3">Chromosome</location>
        <location evidence="3">Centromere</location>
        <location evidence="3">Kinetochore</location>
    </subcellularLocation>
    <subcellularLocation>
        <location evidence="2">Cytoplasm</location>
        <location evidence="2">Cytoskeleton</location>
        <location evidence="2">Spindle</location>
    </subcellularLocation>
    <subcellularLocation>
        <location evidence="1">Nucleus</location>
    </subcellularLocation>
</comment>
<keyword evidence="12" id="KW-0995">Kinetochore</keyword>
<dbReference type="InterPro" id="IPR012423">
    <property type="entry name" value="Eaf7/MRGBP"/>
</dbReference>
<evidence type="ECO:0000256" key="12">
    <source>
        <dbReference type="ARBA" id="ARBA00022838"/>
    </source>
</evidence>
<dbReference type="Pfam" id="PF08655">
    <property type="entry name" value="DASH_Ask1"/>
    <property type="match status" value="1"/>
</dbReference>
<comment type="caution">
    <text evidence="18">The sequence shown here is derived from an EMBL/GenBank/DDBJ whole genome shotgun (WGS) entry which is preliminary data.</text>
</comment>
<evidence type="ECO:0000256" key="13">
    <source>
        <dbReference type="ARBA" id="ARBA00023212"/>
    </source>
</evidence>
<keyword evidence="10" id="KW-0498">Mitosis</keyword>
<evidence type="ECO:0000256" key="11">
    <source>
        <dbReference type="ARBA" id="ARBA00022829"/>
    </source>
</evidence>
<evidence type="ECO:0000256" key="5">
    <source>
        <dbReference type="ARBA" id="ARBA00014520"/>
    </source>
</evidence>
<evidence type="ECO:0000256" key="10">
    <source>
        <dbReference type="ARBA" id="ARBA00022776"/>
    </source>
</evidence>
<feature type="compositionally biased region" description="Pro residues" evidence="17">
    <location>
        <begin position="163"/>
        <end position="173"/>
    </location>
</feature>
<evidence type="ECO:0000256" key="8">
    <source>
        <dbReference type="ARBA" id="ARBA00022618"/>
    </source>
</evidence>
<dbReference type="GO" id="GO:0051301">
    <property type="term" value="P:cell division"/>
    <property type="evidence" value="ECO:0007669"/>
    <property type="project" value="UniProtKB-KW"/>
</dbReference>
<keyword evidence="19" id="KW-1185">Reference proteome</keyword>
<dbReference type="Proteomes" id="UP001197093">
    <property type="component" value="Unassembled WGS sequence"/>
</dbReference>
<evidence type="ECO:0000256" key="17">
    <source>
        <dbReference type="SAM" id="MobiDB-lite"/>
    </source>
</evidence>
<gene>
    <name evidence="18" type="ORF">NEMBOFW57_007533</name>
</gene>
<keyword evidence="14" id="KW-0539">Nucleus</keyword>